<dbReference type="SMART" id="SM00436">
    <property type="entry name" value="TOP1Bc"/>
    <property type="match status" value="1"/>
</dbReference>
<proteinExistence type="inferred from homology"/>
<dbReference type="CDD" id="cd00186">
    <property type="entry name" value="TOP1Ac"/>
    <property type="match status" value="1"/>
</dbReference>
<dbReference type="InterPro" id="IPR005733">
    <property type="entry name" value="TopoI_bac-type"/>
</dbReference>
<dbReference type="InterPro" id="IPR028612">
    <property type="entry name" value="Topoisom_1_IA"/>
</dbReference>
<dbReference type="InterPro" id="IPR023406">
    <property type="entry name" value="Topo_IA_AS"/>
</dbReference>
<evidence type="ECO:0000256" key="1">
    <source>
        <dbReference type="ARBA" id="ARBA00000213"/>
    </source>
</evidence>
<gene>
    <name evidence="13" type="primary">TOPA</name>
    <name evidence="10" type="synonym">topA</name>
    <name evidence="13" type="ordered locus">WS1501</name>
</gene>
<dbReference type="Gene3D" id="3.40.50.140">
    <property type="match status" value="1"/>
</dbReference>
<dbReference type="SMART" id="SM00493">
    <property type="entry name" value="TOPRIM"/>
    <property type="match status" value="1"/>
</dbReference>
<feature type="site" description="Interaction with DNA" evidence="10">
    <location>
        <position position="139"/>
    </location>
</feature>
<dbReference type="RefSeq" id="WP_011139337.1">
    <property type="nucleotide sequence ID" value="NC_005090.1"/>
</dbReference>
<dbReference type="InterPro" id="IPR013825">
    <property type="entry name" value="Topo_IA_cen_sub2"/>
</dbReference>
<feature type="site" description="Interaction with DNA" evidence="10">
    <location>
        <position position="143"/>
    </location>
</feature>
<dbReference type="Gene3D" id="1.10.460.10">
    <property type="entry name" value="Topoisomerase I, domain 2"/>
    <property type="match status" value="1"/>
</dbReference>
<comment type="subunit">
    <text evidence="10">Monomer.</text>
</comment>
<accession>Q7M8P6</accession>
<evidence type="ECO:0000256" key="5">
    <source>
        <dbReference type="ARBA" id="ARBA00022833"/>
    </source>
</evidence>
<dbReference type="eggNOG" id="COG0551">
    <property type="taxonomic scope" value="Bacteria"/>
</dbReference>
<keyword evidence="3" id="KW-0479">Metal-binding</keyword>
<dbReference type="InterPro" id="IPR003602">
    <property type="entry name" value="Topo_IA_DNA-bd_dom"/>
</dbReference>
<dbReference type="PANTHER" id="PTHR42785:SF1">
    <property type="entry name" value="DNA TOPOISOMERASE"/>
    <property type="match status" value="1"/>
</dbReference>
<evidence type="ECO:0000256" key="2">
    <source>
        <dbReference type="ARBA" id="ARBA00009446"/>
    </source>
</evidence>
<dbReference type="SUPFAM" id="SSF57783">
    <property type="entry name" value="Zinc beta-ribbon"/>
    <property type="match status" value="2"/>
</dbReference>
<dbReference type="Gene3D" id="1.10.290.10">
    <property type="entry name" value="Topoisomerase I, domain 4"/>
    <property type="match status" value="1"/>
</dbReference>
<dbReference type="HAMAP" id="MF_00952">
    <property type="entry name" value="Topoisom_1_prok"/>
    <property type="match status" value="1"/>
</dbReference>
<dbReference type="GO" id="GO:0003677">
    <property type="term" value="F:DNA binding"/>
    <property type="evidence" value="ECO:0007669"/>
    <property type="project" value="UniProtKB-KW"/>
</dbReference>
<name>Q7M8P6_WOLSU</name>
<dbReference type="PANTHER" id="PTHR42785">
    <property type="entry name" value="DNA TOPOISOMERASE, TYPE IA, CORE"/>
    <property type="match status" value="1"/>
</dbReference>
<feature type="domain" description="Toprim" evidence="11">
    <location>
        <begin position="2"/>
        <end position="113"/>
    </location>
</feature>
<reference evidence="13 14" key="1">
    <citation type="journal article" date="2003" name="Proc. Natl. Acad. Sci. U.S.A.">
        <title>Complete genome sequence and analysis of Wolinella succinogenes.</title>
        <authorList>
            <person name="Baar C."/>
            <person name="Eppinger M."/>
            <person name="Raddatz G."/>
            <person name="Simon JM."/>
            <person name="Lanz C."/>
            <person name="Klimmek O."/>
            <person name="Nandakumar R."/>
            <person name="Gross R."/>
            <person name="Rosinus A."/>
            <person name="Keller H."/>
            <person name="Jagtap P."/>
            <person name="Linke B."/>
            <person name="Meyer F."/>
            <person name="Lederer H."/>
            <person name="Schuster S.C."/>
        </authorList>
    </citation>
    <scope>NUCLEOTIDE SEQUENCE [LARGE SCALE GENOMIC DNA]</scope>
    <source>
        <strain evidence="14">ATCC 29543 / DSM 1740 / CCUG 13145 / JCM 31913 / LMG 7466 / NCTC 11488 / FDC 602W</strain>
    </source>
</reference>
<dbReference type="Gene3D" id="3.30.65.10">
    <property type="entry name" value="Bacterial Topoisomerase I, domain 1"/>
    <property type="match status" value="3"/>
</dbReference>
<feature type="site" description="Interaction with DNA" evidence="10">
    <location>
        <position position="484"/>
    </location>
</feature>
<evidence type="ECO:0000256" key="7">
    <source>
        <dbReference type="ARBA" id="ARBA00023029"/>
    </source>
</evidence>
<dbReference type="STRING" id="273121.WS1501"/>
<comment type="function">
    <text evidence="10">Releases the supercoiling and torsional tension of DNA, which is introduced during the DNA replication and transcription, by transiently cleaving and rejoining one strand of the DNA duplex. Introduces a single-strand break via transesterification at a target site in duplex DNA. The scissile phosphodiester is attacked by the catalytic tyrosine of the enzyme, resulting in the formation of a DNA-(5'-phosphotyrosyl)-enzyme intermediate and the expulsion of a 3'-OH DNA strand. The free DNA strand then undergoes passage around the unbroken strand, thus removing DNA supercoils. Finally, in the religation step, the DNA 3'-OH attacks the covalent intermediate to expel the active-site tyrosine and restore the DNA phosphodiester backbone.</text>
</comment>
<evidence type="ECO:0000256" key="3">
    <source>
        <dbReference type="ARBA" id="ARBA00022723"/>
    </source>
</evidence>
<feature type="region of interest" description="Interaction with DNA" evidence="10">
    <location>
        <begin position="163"/>
        <end position="168"/>
    </location>
</feature>
<dbReference type="EMBL" id="BX571661">
    <property type="protein sequence ID" value="CAE10553.1"/>
    <property type="molecule type" value="Genomic_DNA"/>
</dbReference>
<evidence type="ECO:0000256" key="9">
    <source>
        <dbReference type="ARBA" id="ARBA00023235"/>
    </source>
</evidence>
<dbReference type="CDD" id="cd03363">
    <property type="entry name" value="TOPRIM_TopoIA_TopoI"/>
    <property type="match status" value="1"/>
</dbReference>
<evidence type="ECO:0000313" key="13">
    <source>
        <dbReference type="EMBL" id="CAE10553.1"/>
    </source>
</evidence>
<dbReference type="Pfam" id="PF01396">
    <property type="entry name" value="Zn_ribbon_Top1"/>
    <property type="match status" value="3"/>
</dbReference>
<dbReference type="PROSITE" id="PS00396">
    <property type="entry name" value="TOPO_IA_1"/>
    <property type="match status" value="1"/>
</dbReference>
<keyword evidence="4" id="KW-0863">Zinc-finger</keyword>
<comment type="catalytic activity">
    <reaction evidence="1 10">
        <text>ATP-independent breakage of single-stranded DNA, followed by passage and rejoining.</text>
        <dbReference type="EC" id="5.6.2.1"/>
    </reaction>
</comment>
<keyword evidence="9 10" id="KW-0413">Isomerase</keyword>
<dbReference type="InterPro" id="IPR013826">
    <property type="entry name" value="Topo_IA_cen_sub3"/>
</dbReference>
<dbReference type="SMART" id="SM00437">
    <property type="entry name" value="TOP1Ac"/>
    <property type="match status" value="1"/>
</dbReference>
<evidence type="ECO:0000313" key="14">
    <source>
        <dbReference type="Proteomes" id="UP000000422"/>
    </source>
</evidence>
<evidence type="ECO:0000259" key="12">
    <source>
        <dbReference type="PROSITE" id="PS52039"/>
    </source>
</evidence>
<keyword evidence="5" id="KW-0862">Zinc</keyword>
<feature type="site" description="Interaction with DNA" evidence="10">
    <location>
        <position position="140"/>
    </location>
</feature>
<dbReference type="KEGG" id="wsu:WS1501"/>
<dbReference type="InterPro" id="IPR000380">
    <property type="entry name" value="Topo_IA"/>
</dbReference>
<dbReference type="PRINTS" id="PR00417">
    <property type="entry name" value="PRTPISMRASEI"/>
</dbReference>
<dbReference type="GO" id="GO:0008270">
    <property type="term" value="F:zinc ion binding"/>
    <property type="evidence" value="ECO:0007669"/>
    <property type="project" value="UniProtKB-KW"/>
</dbReference>
<comment type="caution">
    <text evidence="10">Lacks conserved residue(s) required for the propagation of feature annotation.</text>
</comment>
<dbReference type="GO" id="GO:0003917">
    <property type="term" value="F:DNA topoisomerase type I (single strand cut, ATP-independent) activity"/>
    <property type="evidence" value="ECO:0007669"/>
    <property type="project" value="UniProtKB-UniRule"/>
</dbReference>
<keyword evidence="7 10" id="KW-0799">Topoisomerase</keyword>
<dbReference type="PROSITE" id="PS52039">
    <property type="entry name" value="TOPO_IA_2"/>
    <property type="match status" value="1"/>
</dbReference>
<dbReference type="InterPro" id="IPR034149">
    <property type="entry name" value="TOPRIM_TopoI"/>
</dbReference>
<keyword evidence="14" id="KW-1185">Reference proteome</keyword>
<evidence type="ECO:0000259" key="11">
    <source>
        <dbReference type="PROSITE" id="PS50880"/>
    </source>
</evidence>
<comment type="similarity">
    <text evidence="2 10">Belongs to the type IA topoisomerase family.</text>
</comment>
<organism evidence="13 14">
    <name type="scientific">Wolinella succinogenes (strain ATCC 29543 / DSM 1740 / CCUG 13145 / JCM 31913 / LMG 7466 / NCTC 11488 / FDC 602W)</name>
    <name type="common">Vibrio succinogenes</name>
    <dbReference type="NCBI Taxonomy" id="273121"/>
    <lineage>
        <taxon>Bacteria</taxon>
        <taxon>Pseudomonadati</taxon>
        <taxon>Campylobacterota</taxon>
        <taxon>Epsilonproteobacteria</taxon>
        <taxon>Campylobacterales</taxon>
        <taxon>Helicobacteraceae</taxon>
        <taxon>Wolinella</taxon>
    </lineage>
</organism>
<evidence type="ECO:0000256" key="4">
    <source>
        <dbReference type="ARBA" id="ARBA00022771"/>
    </source>
</evidence>
<evidence type="ECO:0000256" key="10">
    <source>
        <dbReference type="HAMAP-Rule" id="MF_00952"/>
    </source>
</evidence>
<dbReference type="InterPro" id="IPR023405">
    <property type="entry name" value="Topo_IA_core_domain"/>
</dbReference>
<dbReference type="EC" id="5.6.2.1" evidence="10"/>
<feature type="active site" description="O-(5'-phospho-DNA)-tyrosine intermediate" evidence="10">
    <location>
        <position position="297"/>
    </location>
</feature>
<keyword evidence="8 10" id="KW-0238">DNA-binding</keyword>
<dbReference type="Proteomes" id="UP000000422">
    <property type="component" value="Chromosome"/>
</dbReference>
<dbReference type="GO" id="GO:0005694">
    <property type="term" value="C:chromosome"/>
    <property type="evidence" value="ECO:0007669"/>
    <property type="project" value="InterPro"/>
</dbReference>
<feature type="site" description="Interaction with DNA" evidence="10">
    <location>
        <position position="148"/>
    </location>
</feature>
<dbReference type="Gene3D" id="2.70.20.10">
    <property type="entry name" value="Topoisomerase I, domain 3"/>
    <property type="match status" value="1"/>
</dbReference>
<feature type="site" description="Interaction with DNA" evidence="10">
    <location>
        <position position="32"/>
    </location>
</feature>
<dbReference type="HOGENOM" id="CLU_002929_4_3_7"/>
<dbReference type="NCBIfam" id="TIGR01051">
    <property type="entry name" value="topA_bact"/>
    <property type="match status" value="1"/>
</dbReference>
<dbReference type="InterPro" id="IPR013824">
    <property type="entry name" value="Topo_IA_cen_sub1"/>
</dbReference>
<dbReference type="Pfam" id="PF01751">
    <property type="entry name" value="Toprim"/>
    <property type="match status" value="1"/>
</dbReference>
<dbReference type="AlphaFoldDB" id="Q7M8P6"/>
<dbReference type="InterPro" id="IPR006171">
    <property type="entry name" value="TOPRIM_dom"/>
</dbReference>
<dbReference type="Pfam" id="PF01131">
    <property type="entry name" value="Topoisom_bac"/>
    <property type="match status" value="1"/>
</dbReference>
<keyword evidence="6" id="KW-0460">Magnesium</keyword>
<dbReference type="InterPro" id="IPR003601">
    <property type="entry name" value="Topo_IA_2"/>
</dbReference>
<dbReference type="InterPro" id="IPR013498">
    <property type="entry name" value="Topo_IA_Znf"/>
</dbReference>
<feature type="domain" description="Topo IA-type catalytic" evidence="12">
    <location>
        <begin position="129"/>
        <end position="553"/>
    </location>
</feature>
<feature type="site" description="Interaction with DNA" evidence="10">
    <location>
        <position position="299"/>
    </location>
</feature>
<dbReference type="InterPro" id="IPR013497">
    <property type="entry name" value="Topo_IA_cen"/>
</dbReference>
<evidence type="ECO:0000256" key="8">
    <source>
        <dbReference type="ARBA" id="ARBA00023125"/>
    </source>
</evidence>
<sequence length="741" mass="83841">MKNLIIVESPTKAKTIKNFLGKEYEVIASKGHIRDLPKHNFGIKIEGQSFLPDYKIEKGHEAVVKEIKALAQKAKTIYIATDEDREGEAIGYHISHAIDKDPTTLPRIVFHEITQNAIKHALETPRSINMDMVNAQQARRLLDRIVGYRLSPLISSKIQKGLSAGRVQSSALKLIVDREREIRSFVPVTYFTIEALFEKGIEAELIEFEGEKLEKLSIGESKKANEMVKVLQKESWSITGIEHKRRKTSTPPPFMTSTLQQSASSVLGFSPSKTMMAAQKLYEGVMTHQGVMGVITYMRTDSLNIAKEAQEAARSRIKEVYGERYLPKEPKVYTTKSKSAQEAHEAIRPTLIDFTPQLAAQYLKGDELKLYSLIYNRFLASQMNDAEFELQTILLGSSKGVFKVSGRKLIFDGFYRVMGSEDKDKLLPELQKGEALKLEECKANRHETEPPARFSEASIIKTLEALGIGRPSTYAPTISLLAGRDYIRIEKKQIIPEEVAFKVIEVLEAHFTEIVDSHFTATLEEELDEIAESKKDWQKVLWDFYEKFDAKIALGKKNIESQKVAIPTGEMCPKCGAELVRRMSRYGEFVACSGYPKCKYIKPQESSPEQEGEESEEVCEKCGKPMVKKRGRNGEFLACSGYPDCKNTKSLKKSSTPKKVLEVKCPKCGGEIIERSSRRGNFFGCANYPKCDFISSHEPINEKCQKCGGMMAKRTYRKKEVHECIACKDRIEVEERNEEEK</sequence>
<dbReference type="eggNOG" id="COG0550">
    <property type="taxonomic scope" value="Bacteria"/>
</dbReference>
<dbReference type="PROSITE" id="PS50880">
    <property type="entry name" value="TOPRIM"/>
    <property type="match status" value="1"/>
</dbReference>
<evidence type="ECO:0000256" key="6">
    <source>
        <dbReference type="ARBA" id="ARBA00022842"/>
    </source>
</evidence>
<protein>
    <recommendedName>
        <fullName evidence="10">DNA topoisomerase 1</fullName>
        <ecNumber evidence="10">5.6.2.1</ecNumber>
    </recommendedName>
    <alternativeName>
        <fullName evidence="10">DNA topoisomerase I</fullName>
    </alternativeName>
</protein>
<dbReference type="GO" id="GO:0006265">
    <property type="term" value="P:DNA topological change"/>
    <property type="evidence" value="ECO:0007669"/>
    <property type="project" value="UniProtKB-UniRule"/>
</dbReference>
<dbReference type="SUPFAM" id="SSF56712">
    <property type="entry name" value="Prokaryotic type I DNA topoisomerase"/>
    <property type="match status" value="1"/>
</dbReference>